<dbReference type="EMBL" id="NQVN01000023">
    <property type="protein sequence ID" value="PIO96977.1"/>
    <property type="molecule type" value="Genomic_DNA"/>
</dbReference>
<protein>
    <submittedName>
        <fullName evidence="1">Uncharacterized protein</fullName>
    </submittedName>
</protein>
<gene>
    <name evidence="1" type="ORF">CJ014_22850</name>
</gene>
<accession>A0A2G9WQJ0</accession>
<name>A0A2G9WQJ0_9HYPH</name>
<dbReference type="Proteomes" id="UP000231070">
    <property type="component" value="Unassembled WGS sequence"/>
</dbReference>
<sequence>MVICPLTEWDFDHYNRRMNPIPFLLSRIADHCAARGIRESTFGRYAVNDGKFVARLRAGGSLTLKTLERVEAALTAGTDRPGTNRPAS</sequence>
<reference evidence="1 2" key="1">
    <citation type="submission" date="2017-08" db="EMBL/GenBank/DDBJ databases">
        <title>Pleomorphomonas carboxidotrophicus sp. nov., a new mesophilic hydrogenogenic carboxidotroph.</title>
        <authorList>
            <person name="Esquivel-Elizondo S."/>
            <person name="Krajmalnik-Brown R."/>
            <person name="Maldonado J."/>
        </authorList>
    </citation>
    <scope>NUCLEOTIDE SEQUENCE [LARGE SCALE GENOMIC DNA]</scope>
    <source>
        <strain evidence="1 2">SVCO-16</strain>
    </source>
</reference>
<evidence type="ECO:0000313" key="1">
    <source>
        <dbReference type="EMBL" id="PIO96977.1"/>
    </source>
</evidence>
<dbReference type="AlphaFoldDB" id="A0A2G9WQJ0"/>
<comment type="caution">
    <text evidence="1">The sequence shown here is derived from an EMBL/GenBank/DDBJ whole genome shotgun (WGS) entry which is preliminary data.</text>
</comment>
<proteinExistence type="predicted"/>
<organism evidence="1 2">
    <name type="scientific">Pleomorphomonas carboxyditropha</name>
    <dbReference type="NCBI Taxonomy" id="2023338"/>
    <lineage>
        <taxon>Bacteria</taxon>
        <taxon>Pseudomonadati</taxon>
        <taxon>Pseudomonadota</taxon>
        <taxon>Alphaproteobacteria</taxon>
        <taxon>Hyphomicrobiales</taxon>
        <taxon>Pleomorphomonadaceae</taxon>
        <taxon>Pleomorphomonas</taxon>
    </lineage>
</organism>
<keyword evidence="2" id="KW-1185">Reference proteome</keyword>
<evidence type="ECO:0000313" key="2">
    <source>
        <dbReference type="Proteomes" id="UP000231070"/>
    </source>
</evidence>